<organism evidence="1">
    <name type="scientific">Brassica cretica</name>
    <name type="common">Mustard</name>
    <dbReference type="NCBI Taxonomy" id="69181"/>
    <lineage>
        <taxon>Eukaryota</taxon>
        <taxon>Viridiplantae</taxon>
        <taxon>Streptophyta</taxon>
        <taxon>Embryophyta</taxon>
        <taxon>Tracheophyta</taxon>
        <taxon>Spermatophyta</taxon>
        <taxon>Magnoliopsida</taxon>
        <taxon>eudicotyledons</taxon>
        <taxon>Gunneridae</taxon>
        <taxon>Pentapetalae</taxon>
        <taxon>rosids</taxon>
        <taxon>malvids</taxon>
        <taxon>Brassicales</taxon>
        <taxon>Brassicaceae</taxon>
        <taxon>Brassiceae</taxon>
        <taxon>Brassica</taxon>
    </lineage>
</organism>
<sequence>MIYTPRNHLIIIIDASELYSTLMIHVNLGNSPKVAQVLKELSCTSMVHVGGEFKLRTWRLEESWEWQLVSDISPLFASINLYKRHFRVHNNLERTTDGRTLHFGGEWDPDKDEDGLHILFTLRFVLPRWLHPIPSSPS</sequence>
<dbReference type="EMBL" id="QGKY02001015">
    <property type="protein sequence ID" value="KAF2574111.1"/>
    <property type="molecule type" value="Genomic_DNA"/>
</dbReference>
<comment type="caution">
    <text evidence="1">The sequence shown here is derived from an EMBL/GenBank/DDBJ whole genome shotgun (WGS) entry which is preliminary data.</text>
</comment>
<dbReference type="AlphaFoldDB" id="A0A8S9IVS3"/>
<name>A0A8S9IVS3_BRACR</name>
<proteinExistence type="predicted"/>
<gene>
    <name evidence="1" type="ORF">F2Q70_00005583</name>
</gene>
<reference evidence="1" key="1">
    <citation type="submission" date="2019-12" db="EMBL/GenBank/DDBJ databases">
        <title>Genome sequencing and annotation of Brassica cretica.</title>
        <authorList>
            <person name="Studholme D.J."/>
            <person name="Sarris P.F."/>
        </authorList>
    </citation>
    <scope>NUCLEOTIDE SEQUENCE</scope>
    <source>
        <strain evidence="1">PFS-102/07</strain>
        <tissue evidence="1">Leaf</tissue>
    </source>
</reference>
<evidence type="ECO:0000313" key="1">
    <source>
        <dbReference type="EMBL" id="KAF2574111.1"/>
    </source>
</evidence>
<accession>A0A8S9IVS3</accession>
<protein>
    <submittedName>
        <fullName evidence="1">Uncharacterized protein</fullName>
    </submittedName>
</protein>